<accession>A0A368X8J9</accession>
<protein>
    <submittedName>
        <fullName evidence="1">Uncharacterized protein</fullName>
    </submittedName>
</protein>
<dbReference type="RefSeq" id="WP_114435349.1">
    <property type="nucleotide sequence ID" value="NZ_QPJI01000019.1"/>
</dbReference>
<name>A0A368X8J9_MARNT</name>
<dbReference type="AlphaFoldDB" id="A0A368X8J9"/>
<gene>
    <name evidence="1" type="ORF">DET61_11988</name>
</gene>
<proteinExistence type="predicted"/>
<comment type="caution">
    <text evidence="1">The sequence shown here is derived from an EMBL/GenBank/DDBJ whole genome shotgun (WGS) entry which is preliminary data.</text>
</comment>
<reference evidence="1 2" key="1">
    <citation type="submission" date="2018-07" db="EMBL/GenBank/DDBJ databases">
        <title>Freshwater and sediment microbial communities from various areas in North America, analyzing microbe dynamics in response to fracking.</title>
        <authorList>
            <person name="Lamendella R."/>
        </authorList>
    </citation>
    <scope>NUCLEOTIDE SEQUENCE [LARGE SCALE GENOMIC DNA]</scope>
    <source>
        <strain evidence="1 2">105B</strain>
    </source>
</reference>
<sequence>MNLNIKTLILEAVREALEVAQHAAEKQRPIKNICAEAICNRFLNEKEEAMAKDTNSNIFWLTAFIESDRGLDEAPELDVIVSWIKDGFISGFDEDDSGNGQYVFDVYSRDYAMPQDQAPNAAESTEAKE</sequence>
<evidence type="ECO:0000313" key="2">
    <source>
        <dbReference type="Proteomes" id="UP000253647"/>
    </source>
</evidence>
<dbReference type="EMBL" id="QPJI01000019">
    <property type="protein sequence ID" value="RCW63318.1"/>
    <property type="molecule type" value="Genomic_DNA"/>
</dbReference>
<organism evidence="1 2">
    <name type="scientific">Marinobacter nauticus</name>
    <name type="common">Marinobacter hydrocarbonoclasticus</name>
    <name type="synonym">Marinobacter aquaeolei</name>
    <dbReference type="NCBI Taxonomy" id="2743"/>
    <lineage>
        <taxon>Bacteria</taxon>
        <taxon>Pseudomonadati</taxon>
        <taxon>Pseudomonadota</taxon>
        <taxon>Gammaproteobacteria</taxon>
        <taxon>Pseudomonadales</taxon>
        <taxon>Marinobacteraceae</taxon>
        <taxon>Marinobacter</taxon>
    </lineage>
</organism>
<evidence type="ECO:0000313" key="1">
    <source>
        <dbReference type="EMBL" id="RCW63318.1"/>
    </source>
</evidence>
<dbReference type="Proteomes" id="UP000253647">
    <property type="component" value="Unassembled WGS sequence"/>
</dbReference>